<feature type="chain" id="PRO_5042046397" description="SipW-cognate class signal peptide" evidence="1">
    <location>
        <begin position="28"/>
        <end position="213"/>
    </location>
</feature>
<evidence type="ECO:0000313" key="2">
    <source>
        <dbReference type="EMBL" id="MCC2130207.1"/>
    </source>
</evidence>
<keyword evidence="1" id="KW-0732">Signal</keyword>
<keyword evidence="3" id="KW-1185">Reference proteome</keyword>
<evidence type="ECO:0008006" key="4">
    <source>
        <dbReference type="Google" id="ProtNLM"/>
    </source>
</evidence>
<sequence length="213" mass="22581">MKTRSKALLLTLCAVLLVTASVLGTMAFLTSNDEVVNTFSVGSVAIKLDEAKANTDGSLVDGADRVKANSYKLLPGHTYNKDPMVTVLNGSEASYIKMTVTFSKASALDAIFAPTGADLTSIFNGYDAANWVYKGNTKDATADTRTYEFWYKETVGAPTADVALDALFDSITVPGTITNEQLATIEGMTITVNAYAIQADGFANAEAAWAAFN</sequence>
<dbReference type="Proteomes" id="UP001199319">
    <property type="component" value="Unassembled WGS sequence"/>
</dbReference>
<evidence type="ECO:0000313" key="3">
    <source>
        <dbReference type="Proteomes" id="UP001199319"/>
    </source>
</evidence>
<gene>
    <name evidence="2" type="ORF">LKD37_11920</name>
</gene>
<feature type="signal peptide" evidence="1">
    <location>
        <begin position="1"/>
        <end position="27"/>
    </location>
</feature>
<dbReference type="RefSeq" id="WP_302929424.1">
    <property type="nucleotide sequence ID" value="NZ_JAJEPW010000039.1"/>
</dbReference>
<protein>
    <recommendedName>
        <fullName evidence="4">SipW-cognate class signal peptide</fullName>
    </recommendedName>
</protein>
<name>A0AAE3DEM2_9FIRM</name>
<dbReference type="AlphaFoldDB" id="A0AAE3DEM2"/>
<reference evidence="2" key="1">
    <citation type="submission" date="2021-10" db="EMBL/GenBank/DDBJ databases">
        <title>Anaerobic single-cell dispensing facilitates the cultivation of human gut bacteria.</title>
        <authorList>
            <person name="Afrizal A."/>
        </authorList>
    </citation>
    <scope>NUCLEOTIDE SEQUENCE</scope>
    <source>
        <strain evidence="2">CLA-AA-H272</strain>
    </source>
</reference>
<proteinExistence type="predicted"/>
<organism evidence="2 3">
    <name type="scientific">Brotocaccenecus cirricatena</name>
    <dbReference type="NCBI Taxonomy" id="3064195"/>
    <lineage>
        <taxon>Bacteria</taxon>
        <taxon>Bacillati</taxon>
        <taxon>Bacillota</taxon>
        <taxon>Clostridia</taxon>
        <taxon>Eubacteriales</taxon>
        <taxon>Oscillospiraceae</taxon>
        <taxon>Brotocaccenecus</taxon>
    </lineage>
</organism>
<dbReference type="EMBL" id="JAJEPW010000039">
    <property type="protein sequence ID" value="MCC2130207.1"/>
    <property type="molecule type" value="Genomic_DNA"/>
</dbReference>
<evidence type="ECO:0000256" key="1">
    <source>
        <dbReference type="SAM" id="SignalP"/>
    </source>
</evidence>
<comment type="caution">
    <text evidence="2">The sequence shown here is derived from an EMBL/GenBank/DDBJ whole genome shotgun (WGS) entry which is preliminary data.</text>
</comment>
<accession>A0AAE3DEM2</accession>